<proteinExistence type="predicted"/>
<dbReference type="AlphaFoldDB" id="A0A0M3KAV6"/>
<evidence type="ECO:0000313" key="4">
    <source>
        <dbReference type="WBParaSite" id="ASIM_0001810201-mRNA-1"/>
    </source>
</evidence>
<reference evidence="2 3" key="2">
    <citation type="submission" date="2018-11" db="EMBL/GenBank/DDBJ databases">
        <authorList>
            <consortium name="Pathogen Informatics"/>
        </authorList>
    </citation>
    <scope>NUCLEOTIDE SEQUENCE [LARGE SCALE GENOMIC DNA]</scope>
</reference>
<dbReference type="OrthoDB" id="10634409at2759"/>
<reference evidence="4" key="1">
    <citation type="submission" date="2017-02" db="UniProtKB">
        <authorList>
            <consortium name="WormBaseParasite"/>
        </authorList>
    </citation>
    <scope>IDENTIFICATION</scope>
</reference>
<dbReference type="WBParaSite" id="ASIM_0001810201-mRNA-1">
    <property type="protein sequence ID" value="ASIM_0001810201-mRNA-1"/>
    <property type="gene ID" value="ASIM_0001810201"/>
</dbReference>
<keyword evidence="1" id="KW-0732">Signal</keyword>
<dbReference type="Proteomes" id="UP000267096">
    <property type="component" value="Unassembled WGS sequence"/>
</dbReference>
<evidence type="ECO:0000313" key="3">
    <source>
        <dbReference type="Proteomes" id="UP000267096"/>
    </source>
</evidence>
<dbReference type="EMBL" id="UYRR01034203">
    <property type="protein sequence ID" value="VDK60566.1"/>
    <property type="molecule type" value="Genomic_DNA"/>
</dbReference>
<name>A0A0M3KAV6_ANISI</name>
<evidence type="ECO:0000313" key="2">
    <source>
        <dbReference type="EMBL" id="VDK60566.1"/>
    </source>
</evidence>
<gene>
    <name evidence="2" type="ORF">ASIM_LOCUS17504</name>
</gene>
<keyword evidence="3" id="KW-1185">Reference proteome</keyword>
<evidence type="ECO:0000256" key="1">
    <source>
        <dbReference type="SAM" id="SignalP"/>
    </source>
</evidence>
<organism evidence="4">
    <name type="scientific">Anisakis simplex</name>
    <name type="common">Herring worm</name>
    <dbReference type="NCBI Taxonomy" id="6269"/>
    <lineage>
        <taxon>Eukaryota</taxon>
        <taxon>Metazoa</taxon>
        <taxon>Ecdysozoa</taxon>
        <taxon>Nematoda</taxon>
        <taxon>Chromadorea</taxon>
        <taxon>Rhabditida</taxon>
        <taxon>Spirurina</taxon>
        <taxon>Ascaridomorpha</taxon>
        <taxon>Ascaridoidea</taxon>
        <taxon>Anisakidae</taxon>
        <taxon>Anisakis</taxon>
        <taxon>Anisakis simplex complex</taxon>
    </lineage>
</organism>
<accession>A0A0M3KAV6</accession>
<sequence>MFYCAVSTLVVLQVFHVNVLMAQMGFGGGGFCSKCAAKNSEMNEHKFGFGGGISNPPLFGNPSTDTAQLSETNIGAMPFTNFPSFTPNAFAAMGQPQTPEYGIFKSMLTVPPNNSPSQSPVTFDGSHAYSNSFVPQPDSSPCMNSGCYTLPSGVSFFSGIFSMNFHGLRWKSICELKNFTHGDQILSIK</sequence>
<protein>
    <submittedName>
        <fullName evidence="2 4">Uncharacterized protein</fullName>
    </submittedName>
</protein>
<feature type="signal peptide" evidence="1">
    <location>
        <begin position="1"/>
        <end position="22"/>
    </location>
</feature>
<feature type="chain" id="PRO_5043121425" evidence="1">
    <location>
        <begin position="23"/>
        <end position="189"/>
    </location>
</feature>